<evidence type="ECO:0000256" key="7">
    <source>
        <dbReference type="ARBA" id="ARBA00023251"/>
    </source>
</evidence>
<feature type="transmembrane region" description="Helical" evidence="8">
    <location>
        <begin position="413"/>
        <end position="432"/>
    </location>
</feature>
<feature type="transmembrane region" description="Helical" evidence="8">
    <location>
        <begin position="438"/>
        <end position="460"/>
    </location>
</feature>
<name>A0ABS0X8Z6_9ACTN</name>
<feature type="transmembrane region" description="Helical" evidence="8">
    <location>
        <begin position="122"/>
        <end position="140"/>
    </location>
</feature>
<dbReference type="SUPFAM" id="SSF103473">
    <property type="entry name" value="MFS general substrate transporter"/>
    <property type="match status" value="1"/>
</dbReference>
<feature type="transmembrane region" description="Helical" evidence="8">
    <location>
        <begin position="177"/>
        <end position="198"/>
    </location>
</feature>
<keyword evidence="6 8" id="KW-0472">Membrane</keyword>
<keyword evidence="4 8" id="KW-0812">Transmembrane</keyword>
<evidence type="ECO:0000256" key="1">
    <source>
        <dbReference type="ARBA" id="ARBA00004651"/>
    </source>
</evidence>
<dbReference type="EMBL" id="JAEKOZ010000013">
    <property type="protein sequence ID" value="MBJ3809677.1"/>
    <property type="molecule type" value="Genomic_DNA"/>
</dbReference>
<accession>A0ABS0X8Z6</accession>
<dbReference type="PANTHER" id="PTHR42718">
    <property type="entry name" value="MAJOR FACILITATOR SUPERFAMILY MULTIDRUG TRANSPORTER MFSC"/>
    <property type="match status" value="1"/>
</dbReference>
<gene>
    <name evidence="10" type="ORF">JGB26_21565</name>
</gene>
<feature type="transmembrane region" description="Helical" evidence="8">
    <location>
        <begin position="57"/>
        <end position="77"/>
    </location>
</feature>
<feature type="domain" description="Major facilitator superfamily (MFS) profile" evidence="9">
    <location>
        <begin position="23"/>
        <end position="465"/>
    </location>
</feature>
<dbReference type="PRINTS" id="PR01036">
    <property type="entry name" value="TCRTETB"/>
</dbReference>
<keyword evidence="2" id="KW-0813">Transport</keyword>
<dbReference type="Proteomes" id="UP000634780">
    <property type="component" value="Unassembled WGS sequence"/>
</dbReference>
<keyword evidence="7" id="KW-0046">Antibiotic resistance</keyword>
<feature type="transmembrane region" description="Helical" evidence="8">
    <location>
        <begin position="345"/>
        <end position="365"/>
    </location>
</feature>
<evidence type="ECO:0000259" key="9">
    <source>
        <dbReference type="PROSITE" id="PS50850"/>
    </source>
</evidence>
<comment type="subcellular location">
    <subcellularLocation>
        <location evidence="1">Cell membrane</location>
        <topology evidence="1">Multi-pass membrane protein</topology>
    </subcellularLocation>
</comment>
<feature type="transmembrane region" description="Helical" evidence="8">
    <location>
        <begin position="371"/>
        <end position="392"/>
    </location>
</feature>
<evidence type="ECO:0000256" key="4">
    <source>
        <dbReference type="ARBA" id="ARBA00022692"/>
    </source>
</evidence>
<sequence>MTVPPTSTGASGSGRAPSTARQVLAPLALAQFICSFAGSNMNVMINDISEDLDTTVQGVQIAITVFLLVMAALMIPGGKLTDRYGRKRCLMAGLAVYGVGALLSAAAPGLGVLILGNSILEGIGTALLIPPVYILATLLFTEVVSRARAFGAIMALGGIGAAAGPLIGGLISSALSWRAAFVFQALVIVVIIVLARRIEDPLPPDPTRDFDTGGAVLSAVGLVCLVMGILAADDNAWLMAALLLIGVLMLLWFFRWTRAKERSGVEPLLSTSLFRDLTSNLGLVTQHTQWLVLMGVSFVVSAYLQVVRGYDAIRTGAIFTAATAGLLVASLGAERLAKRYAQRSLIMVGFALTVGGIGVLLGLASGSPSPWALVPGLLLVGLGLGVMLTPSVNVVQSSFPEEQQSEISGLSRSVSNLGSALGTAVAGTVIVADPAVGAYAAALIVLGVIGLGGFVAAAMLPRETGSR</sequence>
<dbReference type="InterPro" id="IPR020846">
    <property type="entry name" value="MFS_dom"/>
</dbReference>
<reference evidence="10 11" key="1">
    <citation type="submission" date="2020-12" db="EMBL/GenBank/DDBJ databases">
        <title>Streptomyces typhae sp. nov., a novel endophytic actinomycete isolated from the root of cattail pollen (Typha angustifolia L.).</title>
        <authorList>
            <person name="Peng C."/>
            <person name="Liu C."/>
        </authorList>
    </citation>
    <scope>NUCLEOTIDE SEQUENCE [LARGE SCALE GENOMIC DNA]</scope>
    <source>
        <strain evidence="10 11">JCM 4753</strain>
    </source>
</reference>
<evidence type="ECO:0000256" key="8">
    <source>
        <dbReference type="SAM" id="Phobius"/>
    </source>
</evidence>
<dbReference type="Gene3D" id="1.20.1720.10">
    <property type="entry name" value="Multidrug resistance protein D"/>
    <property type="match status" value="1"/>
</dbReference>
<evidence type="ECO:0000313" key="11">
    <source>
        <dbReference type="Proteomes" id="UP000634780"/>
    </source>
</evidence>
<evidence type="ECO:0000313" key="10">
    <source>
        <dbReference type="EMBL" id="MBJ3809677.1"/>
    </source>
</evidence>
<dbReference type="InterPro" id="IPR036259">
    <property type="entry name" value="MFS_trans_sf"/>
</dbReference>
<feature type="transmembrane region" description="Helical" evidence="8">
    <location>
        <begin position="210"/>
        <end position="230"/>
    </location>
</feature>
<dbReference type="PANTHER" id="PTHR42718:SF46">
    <property type="entry name" value="BLR6921 PROTEIN"/>
    <property type="match status" value="1"/>
</dbReference>
<feature type="transmembrane region" description="Helical" evidence="8">
    <location>
        <begin position="312"/>
        <end position="333"/>
    </location>
</feature>
<protein>
    <submittedName>
        <fullName evidence="10">MFS transporter</fullName>
    </submittedName>
</protein>
<organism evidence="10 11">
    <name type="scientific">Streptomyces flavofungini</name>
    <dbReference type="NCBI Taxonomy" id="68200"/>
    <lineage>
        <taxon>Bacteria</taxon>
        <taxon>Bacillati</taxon>
        <taxon>Actinomycetota</taxon>
        <taxon>Actinomycetes</taxon>
        <taxon>Kitasatosporales</taxon>
        <taxon>Streptomycetaceae</taxon>
        <taxon>Streptomyces</taxon>
    </lineage>
</organism>
<dbReference type="InterPro" id="IPR011701">
    <property type="entry name" value="MFS"/>
</dbReference>
<dbReference type="Gene3D" id="1.20.1250.20">
    <property type="entry name" value="MFS general substrate transporter like domains"/>
    <property type="match status" value="1"/>
</dbReference>
<feature type="transmembrane region" description="Helical" evidence="8">
    <location>
        <begin position="152"/>
        <end position="171"/>
    </location>
</feature>
<keyword evidence="3" id="KW-1003">Cell membrane</keyword>
<proteinExistence type="predicted"/>
<feature type="transmembrane region" description="Helical" evidence="8">
    <location>
        <begin position="23"/>
        <end position="45"/>
    </location>
</feature>
<evidence type="ECO:0000256" key="6">
    <source>
        <dbReference type="ARBA" id="ARBA00023136"/>
    </source>
</evidence>
<feature type="transmembrane region" description="Helical" evidence="8">
    <location>
        <begin position="89"/>
        <end position="116"/>
    </location>
</feature>
<feature type="transmembrane region" description="Helical" evidence="8">
    <location>
        <begin position="236"/>
        <end position="254"/>
    </location>
</feature>
<comment type="caution">
    <text evidence="10">The sequence shown here is derived from an EMBL/GenBank/DDBJ whole genome shotgun (WGS) entry which is preliminary data.</text>
</comment>
<keyword evidence="5 8" id="KW-1133">Transmembrane helix</keyword>
<keyword evidence="11" id="KW-1185">Reference proteome</keyword>
<dbReference type="CDD" id="cd17321">
    <property type="entry name" value="MFS_MMR_MDR_like"/>
    <property type="match status" value="1"/>
</dbReference>
<dbReference type="Pfam" id="PF07690">
    <property type="entry name" value="MFS_1"/>
    <property type="match status" value="2"/>
</dbReference>
<evidence type="ECO:0000256" key="5">
    <source>
        <dbReference type="ARBA" id="ARBA00022989"/>
    </source>
</evidence>
<evidence type="ECO:0000256" key="3">
    <source>
        <dbReference type="ARBA" id="ARBA00022475"/>
    </source>
</evidence>
<dbReference type="PROSITE" id="PS50850">
    <property type="entry name" value="MFS"/>
    <property type="match status" value="1"/>
</dbReference>
<evidence type="ECO:0000256" key="2">
    <source>
        <dbReference type="ARBA" id="ARBA00022448"/>
    </source>
</evidence>
<feature type="transmembrane region" description="Helical" evidence="8">
    <location>
        <begin position="290"/>
        <end position="306"/>
    </location>
</feature>
<dbReference type="RefSeq" id="WP_190119147.1">
    <property type="nucleotide sequence ID" value="NZ_BMVR01000014.1"/>
</dbReference>